<keyword evidence="3" id="KW-1185">Reference proteome</keyword>
<evidence type="ECO:0000256" key="1">
    <source>
        <dbReference type="SAM" id="SignalP"/>
    </source>
</evidence>
<reference evidence="2" key="1">
    <citation type="journal article" date="2021" name="Open Biol.">
        <title>Shared evolutionary footprints suggest mitochondrial oxidative damage underlies multiple complex I losses in fungi.</title>
        <authorList>
            <person name="Schikora-Tamarit M.A."/>
            <person name="Marcet-Houben M."/>
            <person name="Nosek J."/>
            <person name="Gabaldon T."/>
        </authorList>
    </citation>
    <scope>NUCLEOTIDE SEQUENCE</scope>
    <source>
        <strain evidence="2">CBS6075</strain>
    </source>
</reference>
<name>A0A9P8T3L7_9ASCO</name>
<protein>
    <recommendedName>
        <fullName evidence="4">Secreted protein</fullName>
    </recommendedName>
</protein>
<dbReference type="RefSeq" id="XP_046060410.1">
    <property type="nucleotide sequence ID" value="XM_046205966.1"/>
</dbReference>
<organism evidence="2 3">
    <name type="scientific">Ogataea philodendri</name>
    <dbReference type="NCBI Taxonomy" id="1378263"/>
    <lineage>
        <taxon>Eukaryota</taxon>
        <taxon>Fungi</taxon>
        <taxon>Dikarya</taxon>
        <taxon>Ascomycota</taxon>
        <taxon>Saccharomycotina</taxon>
        <taxon>Pichiomycetes</taxon>
        <taxon>Pichiales</taxon>
        <taxon>Pichiaceae</taxon>
        <taxon>Ogataea</taxon>
    </lineage>
</organism>
<gene>
    <name evidence="2" type="ORF">OGAPHI_004844</name>
</gene>
<reference evidence="2" key="2">
    <citation type="submission" date="2021-01" db="EMBL/GenBank/DDBJ databases">
        <authorList>
            <person name="Schikora-Tamarit M.A."/>
        </authorList>
    </citation>
    <scope>NUCLEOTIDE SEQUENCE</scope>
    <source>
        <strain evidence="2">CBS6075</strain>
    </source>
</reference>
<feature type="signal peptide" evidence="1">
    <location>
        <begin position="1"/>
        <end position="17"/>
    </location>
</feature>
<keyword evidence="1" id="KW-0732">Signal</keyword>
<evidence type="ECO:0008006" key="4">
    <source>
        <dbReference type="Google" id="ProtNLM"/>
    </source>
</evidence>
<comment type="caution">
    <text evidence="2">The sequence shown here is derived from an EMBL/GenBank/DDBJ whole genome shotgun (WGS) entry which is preliminary data.</text>
</comment>
<sequence length="158" mass="16778">MAFFSSSSFFAIAACAASPLPPSDGIFRSNSTNPSSSMHLIFFSLITFTFLGPASCPMTTRLVFPLIDLVTFAPYLEAIRTHSSLSIVGKIPVKTTVRPFKQFGRPSGSNLSPLGAGASAVRAFSWKKLMFSVSGSTVRYFGSASGIVFRISCAVSPS</sequence>
<dbReference type="GeneID" id="70236809"/>
<accession>A0A9P8T3L7</accession>
<proteinExistence type="predicted"/>
<evidence type="ECO:0000313" key="3">
    <source>
        <dbReference type="Proteomes" id="UP000769157"/>
    </source>
</evidence>
<feature type="chain" id="PRO_5040418865" description="Secreted protein" evidence="1">
    <location>
        <begin position="18"/>
        <end position="158"/>
    </location>
</feature>
<dbReference type="AlphaFoldDB" id="A0A9P8T3L7"/>
<evidence type="ECO:0000313" key="2">
    <source>
        <dbReference type="EMBL" id="KAH3664130.1"/>
    </source>
</evidence>
<dbReference type="EMBL" id="JAEUBE010000352">
    <property type="protein sequence ID" value="KAH3664130.1"/>
    <property type="molecule type" value="Genomic_DNA"/>
</dbReference>
<dbReference type="Proteomes" id="UP000769157">
    <property type="component" value="Unassembled WGS sequence"/>
</dbReference>